<gene>
    <name evidence="3" type="ORF">UY3_14079</name>
</gene>
<proteinExistence type="predicted"/>
<keyword evidence="4" id="KW-1185">Reference proteome</keyword>
<evidence type="ECO:0000313" key="3">
    <source>
        <dbReference type="EMBL" id="EMP28818.1"/>
    </source>
</evidence>
<feature type="signal peptide" evidence="2">
    <location>
        <begin position="1"/>
        <end position="23"/>
    </location>
</feature>
<feature type="region of interest" description="Disordered" evidence="1">
    <location>
        <begin position="40"/>
        <end position="62"/>
    </location>
</feature>
<sequence>MVYIFLCSGLLVTTLICIGGSESQKNEPFYLFCDLTPLQTPNQSKSTRKPPSLNGGIQSFHY</sequence>
<keyword evidence="2" id="KW-0732">Signal</keyword>
<evidence type="ECO:0000313" key="4">
    <source>
        <dbReference type="Proteomes" id="UP000031443"/>
    </source>
</evidence>
<evidence type="ECO:0008006" key="5">
    <source>
        <dbReference type="Google" id="ProtNLM"/>
    </source>
</evidence>
<name>M7B9J2_CHEMY</name>
<evidence type="ECO:0000256" key="1">
    <source>
        <dbReference type="SAM" id="MobiDB-lite"/>
    </source>
</evidence>
<reference evidence="4" key="1">
    <citation type="journal article" date="2013" name="Nat. Genet.">
        <title>The draft genomes of soft-shell turtle and green sea turtle yield insights into the development and evolution of the turtle-specific body plan.</title>
        <authorList>
            <person name="Wang Z."/>
            <person name="Pascual-Anaya J."/>
            <person name="Zadissa A."/>
            <person name="Li W."/>
            <person name="Niimura Y."/>
            <person name="Huang Z."/>
            <person name="Li C."/>
            <person name="White S."/>
            <person name="Xiong Z."/>
            <person name="Fang D."/>
            <person name="Wang B."/>
            <person name="Ming Y."/>
            <person name="Chen Y."/>
            <person name="Zheng Y."/>
            <person name="Kuraku S."/>
            <person name="Pignatelli M."/>
            <person name="Herrero J."/>
            <person name="Beal K."/>
            <person name="Nozawa M."/>
            <person name="Li Q."/>
            <person name="Wang J."/>
            <person name="Zhang H."/>
            <person name="Yu L."/>
            <person name="Shigenobu S."/>
            <person name="Wang J."/>
            <person name="Liu J."/>
            <person name="Flicek P."/>
            <person name="Searle S."/>
            <person name="Wang J."/>
            <person name="Kuratani S."/>
            <person name="Yin Y."/>
            <person name="Aken B."/>
            <person name="Zhang G."/>
            <person name="Irie N."/>
        </authorList>
    </citation>
    <scope>NUCLEOTIDE SEQUENCE [LARGE SCALE GENOMIC DNA]</scope>
</reference>
<dbReference type="EMBL" id="KB560567">
    <property type="protein sequence ID" value="EMP28818.1"/>
    <property type="molecule type" value="Genomic_DNA"/>
</dbReference>
<dbReference type="Proteomes" id="UP000031443">
    <property type="component" value="Unassembled WGS sequence"/>
</dbReference>
<organism evidence="3 4">
    <name type="scientific">Chelonia mydas</name>
    <name type="common">Green sea-turtle</name>
    <name type="synonym">Chelonia agassizi</name>
    <dbReference type="NCBI Taxonomy" id="8469"/>
    <lineage>
        <taxon>Eukaryota</taxon>
        <taxon>Metazoa</taxon>
        <taxon>Chordata</taxon>
        <taxon>Craniata</taxon>
        <taxon>Vertebrata</taxon>
        <taxon>Euteleostomi</taxon>
        <taxon>Archelosauria</taxon>
        <taxon>Testudinata</taxon>
        <taxon>Testudines</taxon>
        <taxon>Cryptodira</taxon>
        <taxon>Durocryptodira</taxon>
        <taxon>Americhelydia</taxon>
        <taxon>Chelonioidea</taxon>
        <taxon>Cheloniidae</taxon>
        <taxon>Chelonia</taxon>
    </lineage>
</organism>
<dbReference type="AlphaFoldDB" id="M7B9J2"/>
<accession>M7B9J2</accession>
<feature type="chain" id="PRO_5004079922" description="Secreted protein" evidence="2">
    <location>
        <begin position="24"/>
        <end position="62"/>
    </location>
</feature>
<protein>
    <recommendedName>
        <fullName evidence="5">Secreted protein</fullName>
    </recommendedName>
</protein>
<evidence type="ECO:0000256" key="2">
    <source>
        <dbReference type="SAM" id="SignalP"/>
    </source>
</evidence>